<reference evidence="3" key="1">
    <citation type="journal article" date="2006" name="Proc. Natl. Acad. Sci. U.S.A.">
        <title>Genome analysis of the smallest free-living eukaryote Ostreococcus tauri unveils many unique features.</title>
        <authorList>
            <person name="Derelle E."/>
            <person name="Ferraz C."/>
            <person name="Rombauts S."/>
            <person name="Rouze P."/>
            <person name="Worden A.Z."/>
            <person name="Robbens S."/>
            <person name="Partensky F."/>
            <person name="Degroeve S."/>
            <person name="Echeynie S."/>
            <person name="Cooke R."/>
            <person name="Saeys Y."/>
            <person name="Wuyts J."/>
            <person name="Jabbari K."/>
            <person name="Bowler C."/>
            <person name="Panaud O."/>
            <person name="Piegu B."/>
            <person name="Ball S.G."/>
            <person name="Ral J.-P."/>
            <person name="Bouget F.-Y."/>
            <person name="Piganeau G."/>
            <person name="De Baets B."/>
            <person name="Picard A."/>
            <person name="Delseny M."/>
            <person name="Demaille J."/>
            <person name="Van de Peer Y."/>
            <person name="Moreau H."/>
        </authorList>
    </citation>
    <scope>NUCLEOTIDE SEQUENCE [LARGE SCALE GENOMIC DNA]</scope>
    <source>
        <strain evidence="3">OTTH 0595 / CCAP 157/2 / RCC745</strain>
    </source>
</reference>
<proteinExistence type="predicted"/>
<evidence type="ECO:0000259" key="1">
    <source>
        <dbReference type="Pfam" id="PF13449"/>
    </source>
</evidence>
<evidence type="ECO:0000313" key="2">
    <source>
        <dbReference type="EMBL" id="CEG01196.1"/>
    </source>
</evidence>
<keyword evidence="3" id="KW-1185">Reference proteome</keyword>
<dbReference type="GeneID" id="34945628"/>
<organism evidence="2 3">
    <name type="scientific">Ostreococcus tauri</name>
    <name type="common">Marine green alga</name>
    <dbReference type="NCBI Taxonomy" id="70448"/>
    <lineage>
        <taxon>Eukaryota</taxon>
        <taxon>Viridiplantae</taxon>
        <taxon>Chlorophyta</taxon>
        <taxon>Mamiellophyceae</taxon>
        <taxon>Mamiellales</taxon>
        <taxon>Bathycoccaceae</taxon>
        <taxon>Ostreococcus</taxon>
    </lineage>
</organism>
<feature type="domain" description="Phytase-like" evidence="1">
    <location>
        <begin position="274"/>
        <end position="557"/>
    </location>
</feature>
<gene>
    <name evidence="2" type="ORF">OT_ostta02g04350</name>
</gene>
<dbReference type="KEGG" id="ota:OT_ostta02g04350"/>
<dbReference type="EMBL" id="CAID01000002">
    <property type="protein sequence ID" value="CEG01196.1"/>
    <property type="molecule type" value="Genomic_DNA"/>
</dbReference>
<dbReference type="InterPro" id="IPR027372">
    <property type="entry name" value="Phytase-like_dom"/>
</dbReference>
<dbReference type="Proteomes" id="UP000009170">
    <property type="component" value="Unassembled WGS sequence"/>
</dbReference>
<accession>A0A090ME83</accession>
<dbReference type="InParanoid" id="A0A090ME83"/>
<protein>
    <submittedName>
        <fullName evidence="2">Phytase-like domain</fullName>
    </submittedName>
</protein>
<sequence>MTRVRVARGIFSREDESAKEYSTTNANRMCCANFGVTSSPASNERGGTSYFTRSLHPRLASIMNTIGLAILGASALVDGVSAANLYGTRDLFTSAATPASVLVDVTNVHSPNGLQTLNAFLTDSESKNDAILSGTACSSRSFFATCFDTPAIGSGLTLHSVASDGTIHLMGITDRGPNQDCGDIADDFNTTGQQYTYPTGFTGPSVSKGKGFPVPKFSPTIVKGYLDKTNNRFVLDKTCNLKRATAPENFTTDVTGLPTNTNDDTPYDGWCRNKLPYDEGGQDAEDIQPIPGTNYAVIVDEYNPSISVVDIDFASTNCGMVKVRYVPESISLPNAGYDVKNILPRSFDQRRANRGLEGVAVSPDGKTAAAFMQSCMVVTDATYRTEAGLGAGSTEDGKDCEFTLVAFLNITDPLNAKMIGTKLYPLDSYQEWGFTSFGKMDRVKVSAAFWLGPEYGVTNNKQVIAVLERDPSVRIHIADFSAAEYIDESKNSAASLNVLVKKVNVTAKLGFNAFATKKLVVDTATVDGYVARGEGAKVEGFAFLNNYTMVIANDNDFGLEGNKVSTVDIIRLNASVAELIDPTINDVPTKSSAGFAASTMVALITVGATFVFA</sequence>
<dbReference type="RefSeq" id="XP_022840835.1">
    <property type="nucleotide sequence ID" value="XM_022985154.1"/>
</dbReference>
<comment type="caution">
    <text evidence="2">The sequence shown here is derived from an EMBL/GenBank/DDBJ whole genome shotgun (WGS) entry which is preliminary data.</text>
</comment>
<reference evidence="2 3" key="2">
    <citation type="journal article" date="2014" name="BMC Genomics">
        <title>An improved genome of the model marine alga Ostreococcus tauri unfolds by assessing Illumina de novo assemblies.</title>
        <authorList>
            <person name="Blanc-Mathieu R."/>
            <person name="Verhelst B."/>
            <person name="Derelle E."/>
            <person name="Rombauts S."/>
            <person name="Bouget F.Y."/>
            <person name="Carre I."/>
            <person name="Chateau A."/>
            <person name="Eyre-Walker A."/>
            <person name="Grimsley N."/>
            <person name="Moreau H."/>
            <person name="Piegu B."/>
            <person name="Rivals E."/>
            <person name="Schackwitz W."/>
            <person name="Van de Peer Y."/>
            <person name="Piganeau G."/>
        </authorList>
    </citation>
    <scope>NUCLEOTIDE SEQUENCE [LARGE SCALE GENOMIC DNA]</scope>
    <source>
        <strain evidence="3">OTTH 0595 / CCAP 157/2 / RCC745</strain>
    </source>
</reference>
<name>A0A090ME83_OSTTA</name>
<dbReference type="Pfam" id="PF13449">
    <property type="entry name" value="Phytase-like"/>
    <property type="match status" value="1"/>
</dbReference>
<dbReference type="OrthoDB" id="425936at2759"/>
<dbReference type="AlphaFoldDB" id="A0A090ME83"/>
<evidence type="ECO:0000313" key="3">
    <source>
        <dbReference type="Proteomes" id="UP000009170"/>
    </source>
</evidence>